<evidence type="ECO:0000313" key="4">
    <source>
        <dbReference type="Proteomes" id="UP001464891"/>
    </source>
</evidence>
<dbReference type="CDD" id="cd03789">
    <property type="entry name" value="GT9_LPS_heptosyltransferase"/>
    <property type="match status" value="1"/>
</dbReference>
<organism evidence="3 4">
    <name type="scientific">Trichocoleus desertorum GB2-A4</name>
    <dbReference type="NCBI Taxonomy" id="2933944"/>
    <lineage>
        <taxon>Bacteria</taxon>
        <taxon>Bacillati</taxon>
        <taxon>Cyanobacteriota</taxon>
        <taxon>Cyanophyceae</taxon>
        <taxon>Leptolyngbyales</taxon>
        <taxon>Trichocoleusaceae</taxon>
        <taxon>Trichocoleus</taxon>
    </lineage>
</organism>
<dbReference type="InterPro" id="IPR051199">
    <property type="entry name" value="LPS_LOS_Heptosyltrfase"/>
</dbReference>
<sequence>MRVLALVPGGIGDQLLFFPTLDDLKRAYPDAQIDIVVEPRAKDAYRVCKSVHDIIPFDFKQNNSLADWGNLLGIIRDREYDIALSLGQRWAIGLLLWLTGIPTRVGYAAGGARFLTNPVSLKQEQYAAQMYHDLLQGLNISGASSEITINVPKKDIEWAEAEQKRLGIQESGYVLIHGGSSKLSKAKGIDKIYPVKNWQKIIQDFRKRQPNLPIVVVQGPDDAEFVTELQAAVSDVKVTKPSDIGKLAAMIAAANLMLCTDSAPMHLAVAVKTFTLALFGPTNPDKLLPQTNGSGETRFVGIKSPTGKMADITPETVLKKVWGS</sequence>
<gene>
    <name evidence="3" type="ORF">NC998_02485</name>
</gene>
<dbReference type="RefSeq" id="WP_190431578.1">
    <property type="nucleotide sequence ID" value="NZ_JAMPKM010000001.1"/>
</dbReference>
<dbReference type="InterPro" id="IPR002201">
    <property type="entry name" value="Glyco_trans_9"/>
</dbReference>
<accession>A0ABV0J2U2</accession>
<keyword evidence="4" id="KW-1185">Reference proteome</keyword>
<keyword evidence="1" id="KW-0328">Glycosyltransferase</keyword>
<protein>
    <submittedName>
        <fullName evidence="3">Glycosyltransferase family 9 protein</fullName>
    </submittedName>
</protein>
<reference evidence="3 4" key="1">
    <citation type="submission" date="2022-04" db="EMBL/GenBank/DDBJ databases">
        <title>Positive selection, recombination, and allopatry shape intraspecific diversity of widespread and dominant cyanobacteria.</title>
        <authorList>
            <person name="Wei J."/>
            <person name="Shu W."/>
            <person name="Hu C."/>
        </authorList>
    </citation>
    <scope>NUCLEOTIDE SEQUENCE [LARGE SCALE GENOMIC DNA]</scope>
    <source>
        <strain evidence="3 4">GB2-A4</strain>
    </source>
</reference>
<evidence type="ECO:0000256" key="1">
    <source>
        <dbReference type="ARBA" id="ARBA00022676"/>
    </source>
</evidence>
<dbReference type="EMBL" id="JAMPKM010000001">
    <property type="protein sequence ID" value="MEP0815959.1"/>
    <property type="molecule type" value="Genomic_DNA"/>
</dbReference>
<dbReference type="SUPFAM" id="SSF53756">
    <property type="entry name" value="UDP-Glycosyltransferase/glycogen phosphorylase"/>
    <property type="match status" value="1"/>
</dbReference>
<name>A0ABV0J2U2_9CYAN</name>
<dbReference type="Pfam" id="PF01075">
    <property type="entry name" value="Glyco_transf_9"/>
    <property type="match status" value="1"/>
</dbReference>
<keyword evidence="2" id="KW-0808">Transferase</keyword>
<dbReference type="Proteomes" id="UP001464891">
    <property type="component" value="Unassembled WGS sequence"/>
</dbReference>
<dbReference type="PANTHER" id="PTHR30160">
    <property type="entry name" value="TETRAACYLDISACCHARIDE 4'-KINASE-RELATED"/>
    <property type="match status" value="1"/>
</dbReference>
<proteinExistence type="predicted"/>
<dbReference type="PANTHER" id="PTHR30160:SF7">
    <property type="entry name" value="ADP-HEPTOSE--LPS HEPTOSYLTRANSFERASE 2"/>
    <property type="match status" value="1"/>
</dbReference>
<evidence type="ECO:0000256" key="2">
    <source>
        <dbReference type="ARBA" id="ARBA00022679"/>
    </source>
</evidence>
<comment type="caution">
    <text evidence="3">The sequence shown here is derived from an EMBL/GenBank/DDBJ whole genome shotgun (WGS) entry which is preliminary data.</text>
</comment>
<dbReference type="Gene3D" id="3.40.50.2000">
    <property type="entry name" value="Glycogen Phosphorylase B"/>
    <property type="match status" value="2"/>
</dbReference>
<evidence type="ECO:0000313" key="3">
    <source>
        <dbReference type="EMBL" id="MEP0815959.1"/>
    </source>
</evidence>